<dbReference type="Pfam" id="PF00400">
    <property type="entry name" value="WD40"/>
    <property type="match status" value="3"/>
</dbReference>
<dbReference type="InterPro" id="IPR019775">
    <property type="entry name" value="WD40_repeat_CS"/>
</dbReference>
<dbReference type="PROSITE" id="PS50082">
    <property type="entry name" value="WD_REPEATS_2"/>
    <property type="match status" value="3"/>
</dbReference>
<organism evidence="5 6">
    <name type="scientific">Serendipita vermifera MAFF 305830</name>
    <dbReference type="NCBI Taxonomy" id="933852"/>
    <lineage>
        <taxon>Eukaryota</taxon>
        <taxon>Fungi</taxon>
        <taxon>Dikarya</taxon>
        <taxon>Basidiomycota</taxon>
        <taxon>Agaricomycotina</taxon>
        <taxon>Agaricomycetes</taxon>
        <taxon>Sebacinales</taxon>
        <taxon>Serendipitaceae</taxon>
        <taxon>Serendipita</taxon>
    </lineage>
</organism>
<dbReference type="Proteomes" id="UP000054097">
    <property type="component" value="Unassembled WGS sequence"/>
</dbReference>
<evidence type="ECO:0000313" key="5">
    <source>
        <dbReference type="EMBL" id="KIM23706.1"/>
    </source>
</evidence>
<dbReference type="PROSITE" id="PS00678">
    <property type="entry name" value="WD_REPEATS_1"/>
    <property type="match status" value="2"/>
</dbReference>
<dbReference type="EMBL" id="KN824333">
    <property type="protein sequence ID" value="KIM23706.1"/>
    <property type="molecule type" value="Genomic_DNA"/>
</dbReference>
<dbReference type="PRINTS" id="PR00320">
    <property type="entry name" value="GPROTEINBRPT"/>
</dbReference>
<dbReference type="InterPro" id="IPR020472">
    <property type="entry name" value="WD40_PAC1"/>
</dbReference>
<feature type="repeat" description="WD" evidence="3">
    <location>
        <begin position="558"/>
        <end position="599"/>
    </location>
</feature>
<keyword evidence="2" id="KW-0677">Repeat</keyword>
<dbReference type="PANTHER" id="PTHR19848">
    <property type="entry name" value="WD40 REPEAT PROTEIN"/>
    <property type="match status" value="1"/>
</dbReference>
<dbReference type="Gene3D" id="3.40.50.300">
    <property type="entry name" value="P-loop containing nucleotide triphosphate hydrolases"/>
    <property type="match status" value="1"/>
</dbReference>
<accession>A0A0C3AWU3</accession>
<dbReference type="HOGENOM" id="CLU_000288_6_0_1"/>
<dbReference type="InterPro" id="IPR001680">
    <property type="entry name" value="WD40_rpt"/>
</dbReference>
<dbReference type="OrthoDB" id="3266532at2759"/>
<dbReference type="PANTHER" id="PTHR19848:SF8">
    <property type="entry name" value="F-BOX AND WD REPEAT DOMAIN CONTAINING 7"/>
    <property type="match status" value="1"/>
</dbReference>
<feature type="repeat" description="WD" evidence="3">
    <location>
        <begin position="661"/>
        <end position="702"/>
    </location>
</feature>
<evidence type="ECO:0000313" key="6">
    <source>
        <dbReference type="Proteomes" id="UP000054097"/>
    </source>
</evidence>
<feature type="domain" description="Nephrocystin 3-like N-terminal" evidence="4">
    <location>
        <begin position="11"/>
        <end position="175"/>
    </location>
</feature>
<dbReference type="InterPro" id="IPR015943">
    <property type="entry name" value="WD40/YVTN_repeat-like_dom_sf"/>
</dbReference>
<dbReference type="STRING" id="933852.A0A0C3AWU3"/>
<reference evidence="5 6" key="1">
    <citation type="submission" date="2014-04" db="EMBL/GenBank/DDBJ databases">
        <authorList>
            <consortium name="DOE Joint Genome Institute"/>
            <person name="Kuo A."/>
            <person name="Zuccaro A."/>
            <person name="Kohler A."/>
            <person name="Nagy L.G."/>
            <person name="Floudas D."/>
            <person name="Copeland A."/>
            <person name="Barry K.W."/>
            <person name="Cichocki N."/>
            <person name="Veneault-Fourrey C."/>
            <person name="LaButti K."/>
            <person name="Lindquist E.A."/>
            <person name="Lipzen A."/>
            <person name="Lundell T."/>
            <person name="Morin E."/>
            <person name="Murat C."/>
            <person name="Sun H."/>
            <person name="Tunlid A."/>
            <person name="Henrissat B."/>
            <person name="Grigoriev I.V."/>
            <person name="Hibbett D.S."/>
            <person name="Martin F."/>
            <person name="Nordberg H.P."/>
            <person name="Cantor M.N."/>
            <person name="Hua S.X."/>
        </authorList>
    </citation>
    <scope>NUCLEOTIDE SEQUENCE [LARGE SCALE GENOMIC DNA]</scope>
    <source>
        <strain evidence="5 6">MAFF 305830</strain>
    </source>
</reference>
<protein>
    <recommendedName>
        <fullName evidence="4">Nephrocystin 3-like N-terminal domain-containing protein</fullName>
    </recommendedName>
</protein>
<evidence type="ECO:0000256" key="1">
    <source>
        <dbReference type="ARBA" id="ARBA00022574"/>
    </source>
</evidence>
<dbReference type="InterPro" id="IPR056884">
    <property type="entry name" value="NPHP3-like_N"/>
</dbReference>
<dbReference type="SMART" id="SM00320">
    <property type="entry name" value="WD40"/>
    <property type="match status" value="3"/>
</dbReference>
<dbReference type="SUPFAM" id="SSF50978">
    <property type="entry name" value="WD40 repeat-like"/>
    <property type="match status" value="1"/>
</dbReference>
<dbReference type="AlphaFoldDB" id="A0A0C3AWU3"/>
<dbReference type="InterPro" id="IPR036322">
    <property type="entry name" value="WD40_repeat_dom_sf"/>
</dbReference>
<feature type="repeat" description="WD" evidence="3">
    <location>
        <begin position="618"/>
        <end position="659"/>
    </location>
</feature>
<dbReference type="SUPFAM" id="SSF52540">
    <property type="entry name" value="P-loop containing nucleoside triphosphate hydrolases"/>
    <property type="match status" value="1"/>
</dbReference>
<evidence type="ECO:0000256" key="3">
    <source>
        <dbReference type="PROSITE-ProRule" id="PRU00221"/>
    </source>
</evidence>
<evidence type="ECO:0000256" key="2">
    <source>
        <dbReference type="ARBA" id="ARBA00022737"/>
    </source>
</evidence>
<keyword evidence="1 3" id="KW-0853">WD repeat</keyword>
<keyword evidence="6" id="KW-1185">Reference proteome</keyword>
<dbReference type="PROSITE" id="PS50294">
    <property type="entry name" value="WD_REPEATS_REGION"/>
    <property type="match status" value="3"/>
</dbReference>
<dbReference type="Pfam" id="PF24883">
    <property type="entry name" value="NPHP3_N"/>
    <property type="match status" value="1"/>
</dbReference>
<gene>
    <name evidence="5" type="ORF">M408DRAFT_251479</name>
</gene>
<name>A0A0C3AWU3_SERVB</name>
<dbReference type="Gene3D" id="2.130.10.10">
    <property type="entry name" value="YVTN repeat-like/Quinoprotein amine dehydrogenase"/>
    <property type="match status" value="2"/>
</dbReference>
<evidence type="ECO:0000259" key="4">
    <source>
        <dbReference type="Pfam" id="PF24883"/>
    </source>
</evidence>
<sequence>MEGTRQDIIATILDWVIDADTPNIFWLNGHPGVGKSAIATSVIEELRKIGRLGSSFFFQREKSNAMTPSILWRTIAHDLALQNAYFRKSLVATLDANSSLLSTVSVENLFHGLIREPLMACSQMPIKDQPVIVIDALDECGGLDGQHSGHRINLIRTLKSWASLPNVFKLVVTSRGETDIEQLFSTIKHRAFEVNAGRAVDPKSLEDVKKFLLHRFRRIAARHEGVLPSDWPGDHKINELNVRGGGLFIYAETITNFLTRGEPEEQLSRIIGGTSTGNISTLYSWILDASFPSPSEKVIRGFRSFVGALILAKDPLSTSSLAHFCSADSSTMRYIRNGLHSVMEPGDIPRFKHQSFIDFLIDPISCPPAFQINMHHENRNLTLACLQIMKSQLRFNICGLKSSFGRNNDVPDLALRIQENIPQQLSYSACFWANHLSQTIFDDEVYEYILDFMQNRFLFWLEILSLIKRVNLGSNMARLLVSWLRASNKEDEMSIDMEIFMTAFGCVISQSVPHIYISALPLSPQNSAVRKQYIKDYPQTISIQSGGQGDWPAARNVLTGHTESVISVAFSPDGRHIVSGSRDETIRIWDVDTAELIAGSSKGDIWDLDTDGIAVGPSKSPVGEIISVAYSPNGKRIASGGENNQLWIWDAMTDEAVIGPLEGHNDDILSVAYSPDGKHIVSGSGDSTIRIWDAETGYLVAGPFEGHTNQVRSVAFFTQWKIHRLWFG</sequence>
<dbReference type="InterPro" id="IPR027417">
    <property type="entry name" value="P-loop_NTPase"/>
</dbReference>
<proteinExistence type="predicted"/>
<reference evidence="6" key="2">
    <citation type="submission" date="2015-01" db="EMBL/GenBank/DDBJ databases">
        <title>Evolutionary Origins and Diversification of the Mycorrhizal Mutualists.</title>
        <authorList>
            <consortium name="DOE Joint Genome Institute"/>
            <consortium name="Mycorrhizal Genomics Consortium"/>
            <person name="Kohler A."/>
            <person name="Kuo A."/>
            <person name="Nagy L.G."/>
            <person name="Floudas D."/>
            <person name="Copeland A."/>
            <person name="Barry K.W."/>
            <person name="Cichocki N."/>
            <person name="Veneault-Fourrey C."/>
            <person name="LaButti K."/>
            <person name="Lindquist E.A."/>
            <person name="Lipzen A."/>
            <person name="Lundell T."/>
            <person name="Morin E."/>
            <person name="Murat C."/>
            <person name="Riley R."/>
            <person name="Ohm R."/>
            <person name="Sun H."/>
            <person name="Tunlid A."/>
            <person name="Henrissat B."/>
            <person name="Grigoriev I.V."/>
            <person name="Hibbett D.S."/>
            <person name="Martin F."/>
        </authorList>
    </citation>
    <scope>NUCLEOTIDE SEQUENCE [LARGE SCALE GENOMIC DNA]</scope>
    <source>
        <strain evidence="6">MAFF 305830</strain>
    </source>
</reference>
<dbReference type="CDD" id="cd00200">
    <property type="entry name" value="WD40"/>
    <property type="match status" value="1"/>
</dbReference>